<dbReference type="PANTHER" id="PTHR31579:SF1">
    <property type="entry name" value="OS03G0796600 PROTEIN"/>
    <property type="match status" value="1"/>
</dbReference>
<dbReference type="Proteomes" id="UP001165080">
    <property type="component" value="Unassembled WGS sequence"/>
</dbReference>
<dbReference type="AlphaFoldDB" id="A0A9W6F976"/>
<evidence type="ECO:0000256" key="2">
    <source>
        <dbReference type="SAM" id="Phobius"/>
    </source>
</evidence>
<evidence type="ECO:0000256" key="1">
    <source>
        <dbReference type="SAM" id="MobiDB-lite"/>
    </source>
</evidence>
<feature type="compositionally biased region" description="Polar residues" evidence="1">
    <location>
        <begin position="183"/>
        <end position="196"/>
    </location>
</feature>
<keyword evidence="2" id="KW-0472">Membrane</keyword>
<dbReference type="InterPro" id="IPR006502">
    <property type="entry name" value="PDDEXK-like"/>
</dbReference>
<evidence type="ECO:0000313" key="4">
    <source>
        <dbReference type="Proteomes" id="UP001165080"/>
    </source>
</evidence>
<dbReference type="EMBL" id="BRXU01000034">
    <property type="protein sequence ID" value="GLC60346.1"/>
    <property type="molecule type" value="Genomic_DNA"/>
</dbReference>
<dbReference type="PANTHER" id="PTHR31579">
    <property type="entry name" value="OS03G0796600 PROTEIN"/>
    <property type="match status" value="1"/>
</dbReference>
<evidence type="ECO:0000313" key="3">
    <source>
        <dbReference type="EMBL" id="GLC60346.1"/>
    </source>
</evidence>
<gene>
    <name evidence="3" type="primary">PLESTBF000785</name>
    <name evidence="3" type="ORF">PLESTB_001602300</name>
</gene>
<feature type="region of interest" description="Disordered" evidence="1">
    <location>
        <begin position="178"/>
        <end position="229"/>
    </location>
</feature>
<feature type="transmembrane region" description="Helical" evidence="2">
    <location>
        <begin position="54"/>
        <end position="71"/>
    </location>
</feature>
<proteinExistence type="predicted"/>
<comment type="caution">
    <text evidence="3">The sequence shown here is derived from an EMBL/GenBank/DDBJ whole genome shotgun (WGS) entry which is preliminary data.</text>
</comment>
<organism evidence="3 4">
    <name type="scientific">Pleodorina starrii</name>
    <dbReference type="NCBI Taxonomy" id="330485"/>
    <lineage>
        <taxon>Eukaryota</taxon>
        <taxon>Viridiplantae</taxon>
        <taxon>Chlorophyta</taxon>
        <taxon>core chlorophytes</taxon>
        <taxon>Chlorophyceae</taxon>
        <taxon>CS clade</taxon>
        <taxon>Chlamydomonadales</taxon>
        <taxon>Volvocaceae</taxon>
        <taxon>Pleodorina</taxon>
    </lineage>
</organism>
<dbReference type="Pfam" id="PF04720">
    <property type="entry name" value="PDDEXK_6"/>
    <property type="match status" value="1"/>
</dbReference>
<protein>
    <submittedName>
        <fullName evidence="3">Uncharacterized protein</fullName>
    </submittedName>
</protein>
<feature type="compositionally biased region" description="Low complexity" evidence="1">
    <location>
        <begin position="197"/>
        <end position="216"/>
    </location>
</feature>
<keyword evidence="4" id="KW-1185">Reference proteome</keyword>
<sequence length="414" mass="42701">MCETQVNPGLERMRKVSDDFACLLNSKWLHLISLHIHAFDDTNWKLASFSLVNFWHYVTIVGLCVIVDPFFREQFKVAGMPSNSAYSTAVENLPECFVGTIGTVNALVCLLTGTLVQESAALGIELPPWRSKQALLSKWLPRRFADSVFVPPSFVSLHPALRSSVHGAAAATTSTLSTSPTSIQSWPSLAHTQSDVASSNGSTSACGSATTSASSGSDERSSSRSSLSQPHAVVTGFQCGSTACVSAAAAPRACPARSALTAQLASASNLSRTVQAEAEAHWQHCLMNLSRGPIHTDTTTAAAAAAPQRQASAAAAAAAVPAVATTTATTGTCVSGGGSGSSSSSSSLNAPRLAAGSLNNDVLRSLVVSPVHRRTGGGPASLKRGAGCSLKLSAATLKMLPRVYTVKLATAGCC</sequence>
<name>A0A9W6F976_9CHLO</name>
<reference evidence="3 4" key="1">
    <citation type="journal article" date="2023" name="Commun. Biol.">
        <title>Reorganization of the ancestral sex-determining regions during the evolution of trioecy in Pleodorina starrii.</title>
        <authorList>
            <person name="Takahashi K."/>
            <person name="Suzuki S."/>
            <person name="Kawai-Toyooka H."/>
            <person name="Yamamoto K."/>
            <person name="Hamaji T."/>
            <person name="Ootsuki R."/>
            <person name="Yamaguchi H."/>
            <person name="Kawachi M."/>
            <person name="Higashiyama T."/>
            <person name="Nozaki H."/>
        </authorList>
    </citation>
    <scope>NUCLEOTIDE SEQUENCE [LARGE SCALE GENOMIC DNA]</scope>
    <source>
        <strain evidence="3 4">NIES-4479</strain>
    </source>
</reference>
<keyword evidence="2" id="KW-0812">Transmembrane</keyword>
<keyword evidence="2" id="KW-1133">Transmembrane helix</keyword>
<accession>A0A9W6F976</accession>